<dbReference type="InterPro" id="IPR000653">
    <property type="entry name" value="DegT/StrS_aminotransferase"/>
</dbReference>
<accession>A0ABD5VBN1</accession>
<dbReference type="AlphaFoldDB" id="A0ABD5VBN1"/>
<comment type="caution">
    <text evidence="2">The sequence shown here is derived from an EMBL/GenBank/DDBJ whole genome shotgun (WGS) entry which is preliminary data.</text>
</comment>
<keyword evidence="1" id="KW-0663">Pyridoxal phosphate</keyword>
<dbReference type="InterPro" id="IPR015424">
    <property type="entry name" value="PyrdxlP-dep_Trfase"/>
</dbReference>
<dbReference type="RefSeq" id="WP_336349831.1">
    <property type="nucleotide sequence ID" value="NZ_JAZAQL010000002.1"/>
</dbReference>
<gene>
    <name evidence="2" type="ORF">ACFQGB_08215</name>
</gene>
<comment type="similarity">
    <text evidence="1">Belongs to the DegT/DnrJ/EryC1 family.</text>
</comment>
<dbReference type="InterPro" id="IPR015422">
    <property type="entry name" value="PyrdxlP-dep_Trfase_small"/>
</dbReference>
<dbReference type="Proteomes" id="UP001596395">
    <property type="component" value="Unassembled WGS sequence"/>
</dbReference>
<evidence type="ECO:0000313" key="3">
    <source>
        <dbReference type="Proteomes" id="UP001596395"/>
    </source>
</evidence>
<reference evidence="2 3" key="1">
    <citation type="journal article" date="2019" name="Int. J. Syst. Evol. Microbiol.">
        <title>The Global Catalogue of Microorganisms (GCM) 10K type strain sequencing project: providing services to taxonomists for standard genome sequencing and annotation.</title>
        <authorList>
            <consortium name="The Broad Institute Genomics Platform"/>
            <consortium name="The Broad Institute Genome Sequencing Center for Infectious Disease"/>
            <person name="Wu L."/>
            <person name="Ma J."/>
        </authorList>
    </citation>
    <scope>NUCLEOTIDE SEQUENCE [LARGE SCALE GENOMIC DNA]</scope>
    <source>
        <strain evidence="2 3">GX26</strain>
    </source>
</reference>
<sequence length="386" mass="43343">MIPVAKPDVGDRELKQIKEALETGWIGLGPKVDEFESEFSRQFNHEQVIATNSGTSALDLSIKASELSGSEILIPPVTWVSTAFVAWYNNYEIGWVDVEPDTLNMSPDALQERITHETAAVIPVHYGGQPSEIDAIVDIAHNHDAIVIEDCAHAVGTTFHDKPIGSIGDIGCFSFQATKPLTTGEGGALVTDDEDVASQARLMSKLGVNQSTHERSEEERYSWYYEVKDVGYKYFMHDISAGMGLAQLERLPEMRTRRNEIADAYRDRFEELDWVIPLRDKDHVTHARYNYTVRVPSEHRDHIIQHLEEHDVGASVHYMPVYKHPVFEDHNPDVPVTETVWEQILTLPMSSTFTDEEVATVIDAIASYDDGQSINAPEQVSVKPEN</sequence>
<evidence type="ECO:0000313" key="2">
    <source>
        <dbReference type="EMBL" id="MFC6952849.1"/>
    </source>
</evidence>
<dbReference type="EMBL" id="JBHSXN010000002">
    <property type="protein sequence ID" value="MFC6952849.1"/>
    <property type="molecule type" value="Genomic_DNA"/>
</dbReference>
<dbReference type="PIRSF" id="PIRSF000390">
    <property type="entry name" value="PLP_StrS"/>
    <property type="match status" value="1"/>
</dbReference>
<dbReference type="GO" id="GO:0008483">
    <property type="term" value="F:transaminase activity"/>
    <property type="evidence" value="ECO:0007669"/>
    <property type="project" value="UniProtKB-KW"/>
</dbReference>
<organism evidence="2 3">
    <name type="scientific">Halorubellus litoreus</name>
    <dbReference type="NCBI Taxonomy" id="755308"/>
    <lineage>
        <taxon>Archaea</taxon>
        <taxon>Methanobacteriati</taxon>
        <taxon>Methanobacteriota</taxon>
        <taxon>Stenosarchaea group</taxon>
        <taxon>Halobacteria</taxon>
        <taxon>Halobacteriales</taxon>
        <taxon>Halorubellaceae</taxon>
        <taxon>Halorubellus</taxon>
    </lineage>
</organism>
<keyword evidence="2" id="KW-0032">Aminotransferase</keyword>
<protein>
    <submittedName>
        <fullName evidence="2">DegT/DnrJ/EryC1/StrS family aminotransferase</fullName>
    </submittedName>
</protein>
<dbReference type="Gene3D" id="3.90.1150.10">
    <property type="entry name" value="Aspartate Aminotransferase, domain 1"/>
    <property type="match status" value="1"/>
</dbReference>
<dbReference type="Pfam" id="PF01041">
    <property type="entry name" value="DegT_DnrJ_EryC1"/>
    <property type="match status" value="1"/>
</dbReference>
<evidence type="ECO:0000256" key="1">
    <source>
        <dbReference type="RuleBase" id="RU004508"/>
    </source>
</evidence>
<dbReference type="SUPFAM" id="SSF53383">
    <property type="entry name" value="PLP-dependent transferases"/>
    <property type="match status" value="1"/>
</dbReference>
<proteinExistence type="inferred from homology"/>
<keyword evidence="2" id="KW-0808">Transferase</keyword>
<dbReference type="PANTHER" id="PTHR30244:SF34">
    <property type="entry name" value="DTDP-4-AMINO-4,6-DIDEOXYGALACTOSE TRANSAMINASE"/>
    <property type="match status" value="1"/>
</dbReference>
<dbReference type="CDD" id="cd00616">
    <property type="entry name" value="AHBA_syn"/>
    <property type="match status" value="1"/>
</dbReference>
<dbReference type="InterPro" id="IPR015421">
    <property type="entry name" value="PyrdxlP-dep_Trfase_major"/>
</dbReference>
<name>A0ABD5VBN1_9EURY</name>
<dbReference type="PANTHER" id="PTHR30244">
    <property type="entry name" value="TRANSAMINASE"/>
    <property type="match status" value="1"/>
</dbReference>
<keyword evidence="3" id="KW-1185">Reference proteome</keyword>
<dbReference type="Gene3D" id="3.40.640.10">
    <property type="entry name" value="Type I PLP-dependent aspartate aminotransferase-like (Major domain)"/>
    <property type="match status" value="1"/>
</dbReference>